<protein>
    <submittedName>
        <fullName evidence="1">Uncharacterized protein</fullName>
    </submittedName>
</protein>
<reference evidence="1" key="1">
    <citation type="submission" date="2014-09" db="EMBL/GenBank/DDBJ databases">
        <authorList>
            <person name="Magalhaes I.L.F."/>
            <person name="Oliveira U."/>
            <person name="Santos F.R."/>
            <person name="Vidigal T.H.D.A."/>
            <person name="Brescovit A.D."/>
            <person name="Santos A.J."/>
        </authorList>
    </citation>
    <scope>NUCLEOTIDE SEQUENCE</scope>
    <source>
        <tissue evidence="1">Shoot tissue taken approximately 20 cm above the soil surface</tissue>
    </source>
</reference>
<evidence type="ECO:0000313" key="1">
    <source>
        <dbReference type="EMBL" id="JAD48458.1"/>
    </source>
</evidence>
<dbReference type="EMBL" id="GBRH01249437">
    <property type="protein sequence ID" value="JAD48458.1"/>
    <property type="molecule type" value="Transcribed_RNA"/>
</dbReference>
<organism evidence="1">
    <name type="scientific">Arundo donax</name>
    <name type="common">Giant reed</name>
    <name type="synonym">Donax arundinaceus</name>
    <dbReference type="NCBI Taxonomy" id="35708"/>
    <lineage>
        <taxon>Eukaryota</taxon>
        <taxon>Viridiplantae</taxon>
        <taxon>Streptophyta</taxon>
        <taxon>Embryophyta</taxon>
        <taxon>Tracheophyta</taxon>
        <taxon>Spermatophyta</taxon>
        <taxon>Magnoliopsida</taxon>
        <taxon>Liliopsida</taxon>
        <taxon>Poales</taxon>
        <taxon>Poaceae</taxon>
        <taxon>PACMAD clade</taxon>
        <taxon>Arundinoideae</taxon>
        <taxon>Arundineae</taxon>
        <taxon>Arundo</taxon>
    </lineage>
</organism>
<sequence length="55" mass="6649">MIHMIWVLSLCWHRKYVEFLFTFKSMLKNTFSLNLVILSGTIVLKHKHANFRILE</sequence>
<name>A0A0A9AEX3_ARUDO</name>
<proteinExistence type="predicted"/>
<accession>A0A0A9AEX3</accession>
<reference evidence="1" key="2">
    <citation type="journal article" date="2015" name="Data Brief">
        <title>Shoot transcriptome of the giant reed, Arundo donax.</title>
        <authorList>
            <person name="Barrero R.A."/>
            <person name="Guerrero F.D."/>
            <person name="Moolhuijzen P."/>
            <person name="Goolsby J.A."/>
            <person name="Tidwell J."/>
            <person name="Bellgard S.E."/>
            <person name="Bellgard M.I."/>
        </authorList>
    </citation>
    <scope>NUCLEOTIDE SEQUENCE</scope>
    <source>
        <tissue evidence="1">Shoot tissue taken approximately 20 cm above the soil surface</tissue>
    </source>
</reference>
<dbReference type="AlphaFoldDB" id="A0A0A9AEX3"/>